<dbReference type="Gene3D" id="3.40.50.300">
    <property type="entry name" value="P-loop containing nucleotide triphosphate hydrolases"/>
    <property type="match status" value="1"/>
</dbReference>
<proteinExistence type="inferred from homology"/>
<dbReference type="PROSITE" id="PS51192">
    <property type="entry name" value="HELICASE_ATP_BIND_1"/>
    <property type="match status" value="1"/>
</dbReference>
<dbReference type="EMBL" id="CP098502">
    <property type="protein sequence ID" value="UTI66095.1"/>
    <property type="molecule type" value="Genomic_DNA"/>
</dbReference>
<dbReference type="RefSeq" id="WP_254572773.1">
    <property type="nucleotide sequence ID" value="NZ_CP098502.1"/>
</dbReference>
<evidence type="ECO:0000256" key="2">
    <source>
        <dbReference type="ARBA" id="ARBA00023125"/>
    </source>
</evidence>
<keyword evidence="8" id="KW-0378">Hydrolase</keyword>
<evidence type="ECO:0000256" key="4">
    <source>
        <dbReference type="ARBA" id="ARBA00034617"/>
    </source>
</evidence>
<evidence type="ECO:0000256" key="6">
    <source>
        <dbReference type="SAM" id="MobiDB-lite"/>
    </source>
</evidence>
<evidence type="ECO:0000256" key="3">
    <source>
        <dbReference type="ARBA" id="ARBA00023235"/>
    </source>
</evidence>
<dbReference type="SMART" id="SM00487">
    <property type="entry name" value="DEXDc"/>
    <property type="match status" value="1"/>
</dbReference>
<dbReference type="SUPFAM" id="SSF52540">
    <property type="entry name" value="P-loop containing nucleoside triphosphate hydrolases"/>
    <property type="match status" value="1"/>
</dbReference>
<keyword evidence="9" id="KW-1185">Reference proteome</keyword>
<sequence>MSITVRLEELARERLGLEALRPGQLEAARAAAGGRDTLCVMSTGAGKSAVYQLAGLARGGMTIVVSPLIALQRDQLEGAVPAAAMLNSTLGAAGRAELLESAAAGEIGMLLLAPEQLADEEVIEVLAGADVRLFVVDEAHCATQWGTSSVPTTSTSGARPARSAGRRSSP</sequence>
<dbReference type="EC" id="5.6.2.4" evidence="5"/>
<dbReference type="Pfam" id="PF00270">
    <property type="entry name" value="DEAD"/>
    <property type="match status" value="1"/>
</dbReference>
<evidence type="ECO:0000313" key="8">
    <source>
        <dbReference type="EMBL" id="UTI66095.1"/>
    </source>
</evidence>
<dbReference type="InterPro" id="IPR014001">
    <property type="entry name" value="Helicase_ATP-bd"/>
</dbReference>
<reference evidence="8 9" key="1">
    <citation type="submission" date="2022-06" db="EMBL/GenBank/DDBJ databases">
        <title>Paraconexibacter antarcticus.</title>
        <authorList>
            <person name="Kim C.S."/>
        </authorList>
    </citation>
    <scope>NUCLEOTIDE SEQUENCE [LARGE SCALE GENOMIC DNA]</scope>
    <source>
        <strain evidence="8 9">02-257</strain>
    </source>
</reference>
<keyword evidence="2" id="KW-0238">DNA-binding</keyword>
<keyword evidence="3" id="KW-0413">Isomerase</keyword>
<keyword evidence="8" id="KW-0547">Nucleotide-binding</keyword>
<evidence type="ECO:0000256" key="1">
    <source>
        <dbReference type="ARBA" id="ARBA00005446"/>
    </source>
</evidence>
<comment type="similarity">
    <text evidence="1">Belongs to the helicase family. RecQ subfamily.</text>
</comment>
<dbReference type="PANTHER" id="PTHR13710">
    <property type="entry name" value="DNA HELICASE RECQ FAMILY MEMBER"/>
    <property type="match status" value="1"/>
</dbReference>
<keyword evidence="8" id="KW-0347">Helicase</keyword>
<feature type="compositionally biased region" description="Low complexity" evidence="6">
    <location>
        <begin position="147"/>
        <end position="170"/>
    </location>
</feature>
<evidence type="ECO:0000259" key="7">
    <source>
        <dbReference type="PROSITE" id="PS51192"/>
    </source>
</evidence>
<evidence type="ECO:0000256" key="5">
    <source>
        <dbReference type="ARBA" id="ARBA00034808"/>
    </source>
</evidence>
<dbReference type="GO" id="GO:0004386">
    <property type="term" value="F:helicase activity"/>
    <property type="evidence" value="ECO:0007669"/>
    <property type="project" value="UniProtKB-KW"/>
</dbReference>
<feature type="domain" description="Helicase ATP-binding" evidence="7">
    <location>
        <begin position="28"/>
        <end position="170"/>
    </location>
</feature>
<accession>A0ABY5DVS1</accession>
<gene>
    <name evidence="8" type="ORF">NBH00_07785</name>
</gene>
<dbReference type="InterPro" id="IPR011545">
    <property type="entry name" value="DEAD/DEAH_box_helicase_dom"/>
</dbReference>
<name>A0ABY5DVS1_9ACTN</name>
<comment type="catalytic activity">
    <reaction evidence="4">
        <text>Couples ATP hydrolysis with the unwinding of duplex DNA by translocating in the 3'-5' direction.</text>
        <dbReference type="EC" id="5.6.2.4"/>
    </reaction>
</comment>
<dbReference type="PANTHER" id="PTHR13710:SF105">
    <property type="entry name" value="ATP-DEPENDENT DNA HELICASE Q1"/>
    <property type="match status" value="1"/>
</dbReference>
<dbReference type="Proteomes" id="UP001056035">
    <property type="component" value="Chromosome"/>
</dbReference>
<dbReference type="InterPro" id="IPR027417">
    <property type="entry name" value="P-loop_NTPase"/>
</dbReference>
<organism evidence="8 9">
    <name type="scientific">Paraconexibacter antarcticus</name>
    <dbReference type="NCBI Taxonomy" id="2949664"/>
    <lineage>
        <taxon>Bacteria</taxon>
        <taxon>Bacillati</taxon>
        <taxon>Actinomycetota</taxon>
        <taxon>Thermoleophilia</taxon>
        <taxon>Solirubrobacterales</taxon>
        <taxon>Paraconexibacteraceae</taxon>
        <taxon>Paraconexibacter</taxon>
    </lineage>
</organism>
<feature type="region of interest" description="Disordered" evidence="6">
    <location>
        <begin position="146"/>
        <end position="170"/>
    </location>
</feature>
<evidence type="ECO:0000313" key="9">
    <source>
        <dbReference type="Proteomes" id="UP001056035"/>
    </source>
</evidence>
<protein>
    <recommendedName>
        <fullName evidence="5">DNA 3'-5' helicase</fullName>
        <ecNumber evidence="5">5.6.2.4</ecNumber>
    </recommendedName>
</protein>
<keyword evidence="8" id="KW-0067">ATP-binding</keyword>